<comment type="caution">
    <text evidence="3">The sequence shown here is derived from an EMBL/GenBank/DDBJ whole genome shotgun (WGS) entry which is preliminary data.</text>
</comment>
<proteinExistence type="predicted"/>
<evidence type="ECO:0000313" key="3">
    <source>
        <dbReference type="EMBL" id="MBZ0057173.1"/>
    </source>
</evidence>
<protein>
    <recommendedName>
        <fullName evidence="2">Dit-like phage tail protein N-terminal domain-containing protein</fullName>
    </recommendedName>
</protein>
<dbReference type="Proteomes" id="UP000706580">
    <property type="component" value="Unassembled WGS sequence"/>
</dbReference>
<dbReference type="RefSeq" id="WP_223074087.1">
    <property type="nucleotide sequence ID" value="NZ_JADMNK010000002.1"/>
</dbReference>
<feature type="region of interest" description="Disordered" evidence="1">
    <location>
        <begin position="157"/>
        <end position="179"/>
    </location>
</feature>
<evidence type="ECO:0000259" key="2">
    <source>
        <dbReference type="Pfam" id="PF21821"/>
    </source>
</evidence>
<accession>A0ABS7RTI6</accession>
<feature type="domain" description="Dit-like phage tail protein N-terminal" evidence="2">
    <location>
        <begin position="34"/>
        <end position="153"/>
    </location>
</feature>
<name>A0ABS7RTI6_9ENTR</name>
<dbReference type="EMBL" id="JADMNK010000002">
    <property type="protein sequence ID" value="MBZ0057173.1"/>
    <property type="molecule type" value="Genomic_DNA"/>
</dbReference>
<organism evidence="3 4">
    <name type="scientific">Leclercia barmai</name>
    <dbReference type="NCBI Taxonomy" id="2785629"/>
    <lineage>
        <taxon>Bacteria</taxon>
        <taxon>Pseudomonadati</taxon>
        <taxon>Pseudomonadota</taxon>
        <taxon>Gammaproteobacteria</taxon>
        <taxon>Enterobacterales</taxon>
        <taxon>Enterobacteriaceae</taxon>
        <taxon>Leclercia</taxon>
    </lineage>
</organism>
<evidence type="ECO:0000256" key="1">
    <source>
        <dbReference type="SAM" id="MobiDB-lite"/>
    </source>
</evidence>
<dbReference type="InterPro" id="IPR048494">
    <property type="entry name" value="Dit-like_N"/>
</dbReference>
<gene>
    <name evidence="3" type="ORF">ITX56_04975</name>
</gene>
<reference evidence="3 4" key="1">
    <citation type="submission" date="2020-11" db="EMBL/GenBank/DDBJ databases">
        <title>Draft Genome of Enterobacter sp. strain EMC7.</title>
        <authorList>
            <person name="Barman P."/>
            <person name="Sinha S."/>
            <person name="Sen S."/>
            <person name="Chakraborty R."/>
        </authorList>
    </citation>
    <scope>NUCLEOTIDE SEQUENCE [LARGE SCALE GENOMIC DNA]</scope>
    <source>
        <strain evidence="3 4">EMC7</strain>
    </source>
</reference>
<evidence type="ECO:0000313" key="4">
    <source>
        <dbReference type="Proteomes" id="UP000706580"/>
    </source>
</evidence>
<keyword evidence="4" id="KW-1185">Reference proteome</keyword>
<sequence>MSDMGIAAITAPRDERAVMVFESGVTVSLRLKKREELSVKRTVAKGKVETGYKISDGTVDDPKVITIEGIITGAMLPYGFGLLNATQNMVLAMNQAQQIEAAYDLKEFVSVYTSFNAMPQAVITSLSISREPKQNYLTVKLTAEKVDTVTFQRSRSIKSKSSSTAGQGRVSAGKKSAAPVVATKEPQKYDTLTKMKRAVERGVKEIFL</sequence>
<dbReference type="Pfam" id="PF21821">
    <property type="entry name" value="Dit_like"/>
    <property type="match status" value="1"/>
</dbReference>